<keyword evidence="1 2" id="KW-0193">Cuticle</keyword>
<keyword evidence="4" id="KW-1185">Reference proteome</keyword>
<dbReference type="PANTHER" id="PTHR12236">
    <property type="entry name" value="STRUCTURAL CONTITUENT OF CUTICLE"/>
    <property type="match status" value="1"/>
</dbReference>
<dbReference type="Proteomes" id="UP001461498">
    <property type="component" value="Unassembled WGS sequence"/>
</dbReference>
<dbReference type="EMBL" id="JAPXFL010000001">
    <property type="protein sequence ID" value="KAK9511365.1"/>
    <property type="molecule type" value="Genomic_DNA"/>
</dbReference>
<dbReference type="AlphaFoldDB" id="A0AAW1DS28"/>
<evidence type="ECO:0000256" key="1">
    <source>
        <dbReference type="ARBA" id="ARBA00022460"/>
    </source>
</evidence>
<reference evidence="3 4" key="1">
    <citation type="submission" date="2022-12" db="EMBL/GenBank/DDBJ databases">
        <title>Chromosome-level genome assembly of true bugs.</title>
        <authorList>
            <person name="Ma L."/>
            <person name="Li H."/>
        </authorList>
    </citation>
    <scope>NUCLEOTIDE SEQUENCE [LARGE SCALE GENOMIC DNA]</scope>
    <source>
        <strain evidence="3">Lab_2022b</strain>
    </source>
</reference>
<dbReference type="PRINTS" id="PR00947">
    <property type="entry name" value="CUTICLE"/>
</dbReference>
<accession>A0AAW1DS28</accession>
<gene>
    <name evidence="3" type="ORF">O3M35_000033</name>
</gene>
<sequence>MSVMTCHHNSAYYRTDETRDYYAYPKYSFRYRVYDEDTGDNKRQYEIRDGSMVKGYYRVNDPDGTVREVHYRSDNNDGFTSKVNTVSHRLKTPFFRSSVTHY</sequence>
<dbReference type="PROSITE" id="PS51155">
    <property type="entry name" value="CHIT_BIND_RR_2"/>
    <property type="match status" value="1"/>
</dbReference>
<dbReference type="InterPro" id="IPR051217">
    <property type="entry name" value="Insect_Cuticle_Struc_Prot"/>
</dbReference>
<evidence type="ECO:0000313" key="4">
    <source>
        <dbReference type="Proteomes" id="UP001461498"/>
    </source>
</evidence>
<dbReference type="GO" id="GO:0005615">
    <property type="term" value="C:extracellular space"/>
    <property type="evidence" value="ECO:0007669"/>
    <property type="project" value="TreeGrafter"/>
</dbReference>
<name>A0AAW1DS28_9HEMI</name>
<comment type="caution">
    <text evidence="3">The sequence shown here is derived from an EMBL/GenBank/DDBJ whole genome shotgun (WGS) entry which is preliminary data.</text>
</comment>
<evidence type="ECO:0000256" key="2">
    <source>
        <dbReference type="PROSITE-ProRule" id="PRU00497"/>
    </source>
</evidence>
<dbReference type="PANTHER" id="PTHR12236:SF95">
    <property type="entry name" value="CUTICULAR PROTEIN 76BD, ISOFORM C-RELATED"/>
    <property type="match status" value="1"/>
</dbReference>
<dbReference type="GO" id="GO:0042302">
    <property type="term" value="F:structural constituent of cuticle"/>
    <property type="evidence" value="ECO:0007669"/>
    <property type="project" value="UniProtKB-UniRule"/>
</dbReference>
<evidence type="ECO:0000313" key="3">
    <source>
        <dbReference type="EMBL" id="KAK9511365.1"/>
    </source>
</evidence>
<protein>
    <submittedName>
        <fullName evidence="3">Uncharacterized protein</fullName>
    </submittedName>
</protein>
<organism evidence="3 4">
    <name type="scientific">Rhynocoris fuscipes</name>
    <dbReference type="NCBI Taxonomy" id="488301"/>
    <lineage>
        <taxon>Eukaryota</taxon>
        <taxon>Metazoa</taxon>
        <taxon>Ecdysozoa</taxon>
        <taxon>Arthropoda</taxon>
        <taxon>Hexapoda</taxon>
        <taxon>Insecta</taxon>
        <taxon>Pterygota</taxon>
        <taxon>Neoptera</taxon>
        <taxon>Paraneoptera</taxon>
        <taxon>Hemiptera</taxon>
        <taxon>Heteroptera</taxon>
        <taxon>Panheteroptera</taxon>
        <taxon>Cimicomorpha</taxon>
        <taxon>Reduviidae</taxon>
        <taxon>Harpactorinae</taxon>
        <taxon>Harpactorini</taxon>
        <taxon>Rhynocoris</taxon>
    </lineage>
</organism>
<dbReference type="InterPro" id="IPR000618">
    <property type="entry name" value="Insect_cuticle"/>
</dbReference>
<proteinExistence type="predicted"/>
<dbReference type="GO" id="GO:0031012">
    <property type="term" value="C:extracellular matrix"/>
    <property type="evidence" value="ECO:0007669"/>
    <property type="project" value="TreeGrafter"/>
</dbReference>
<dbReference type="Pfam" id="PF00379">
    <property type="entry name" value="Chitin_bind_4"/>
    <property type="match status" value="1"/>
</dbReference>